<accession>A0A927K600</accession>
<evidence type="ECO:0000259" key="1">
    <source>
        <dbReference type="Pfam" id="PF00462"/>
    </source>
</evidence>
<dbReference type="Pfam" id="PF00462">
    <property type="entry name" value="Glutaredoxin"/>
    <property type="match status" value="1"/>
</dbReference>
<name>A0A927K600_9ACTN</name>
<protein>
    <submittedName>
        <fullName evidence="2">NrdH-redoxin</fullName>
    </submittedName>
</protein>
<dbReference type="InterPro" id="IPR036249">
    <property type="entry name" value="Thioredoxin-like_sf"/>
</dbReference>
<proteinExistence type="predicted"/>
<evidence type="ECO:0000313" key="3">
    <source>
        <dbReference type="Proteomes" id="UP000616839"/>
    </source>
</evidence>
<feature type="domain" description="Glutaredoxin" evidence="1">
    <location>
        <begin position="26"/>
        <end position="84"/>
    </location>
</feature>
<sequence length="103" mass="11007">MSVLDRLRGRPSVPFAEARAAAENGVAIYWRPGCPFCLTLRVGLAGQGGKASWVNIWRDPDAAAYVRSVNGGDETVPTVVIDGEPHTNPPPGLVRAALRSRAR</sequence>
<dbReference type="RefSeq" id="WP_192143847.1">
    <property type="nucleotide sequence ID" value="NZ_JACYXZ010000003.1"/>
</dbReference>
<gene>
    <name evidence="2" type="ORF">IE331_13075</name>
</gene>
<dbReference type="InterPro" id="IPR002109">
    <property type="entry name" value="Glutaredoxin"/>
</dbReference>
<dbReference type="Gene3D" id="3.40.30.10">
    <property type="entry name" value="Glutaredoxin"/>
    <property type="match status" value="1"/>
</dbReference>
<organism evidence="2 3">
    <name type="scientific">Nocardioides donggukensis</name>
    <dbReference type="NCBI Taxonomy" id="2774019"/>
    <lineage>
        <taxon>Bacteria</taxon>
        <taxon>Bacillati</taxon>
        <taxon>Actinomycetota</taxon>
        <taxon>Actinomycetes</taxon>
        <taxon>Propionibacteriales</taxon>
        <taxon>Nocardioidaceae</taxon>
        <taxon>Nocardioides</taxon>
    </lineage>
</organism>
<keyword evidence="3" id="KW-1185">Reference proteome</keyword>
<dbReference type="Proteomes" id="UP000616839">
    <property type="component" value="Unassembled WGS sequence"/>
</dbReference>
<dbReference type="EMBL" id="JACYXZ010000003">
    <property type="protein sequence ID" value="MBD8870561.1"/>
    <property type="molecule type" value="Genomic_DNA"/>
</dbReference>
<dbReference type="AlphaFoldDB" id="A0A927K600"/>
<comment type="caution">
    <text evidence="2">The sequence shown here is derived from an EMBL/GenBank/DDBJ whole genome shotgun (WGS) entry which is preliminary data.</text>
</comment>
<dbReference type="PROSITE" id="PS51354">
    <property type="entry name" value="GLUTAREDOXIN_2"/>
    <property type="match status" value="1"/>
</dbReference>
<dbReference type="SUPFAM" id="SSF52833">
    <property type="entry name" value="Thioredoxin-like"/>
    <property type="match status" value="1"/>
</dbReference>
<evidence type="ECO:0000313" key="2">
    <source>
        <dbReference type="EMBL" id="MBD8870561.1"/>
    </source>
</evidence>
<reference evidence="2" key="1">
    <citation type="submission" date="2020-09" db="EMBL/GenBank/DDBJ databases">
        <title>Nocardioides sp. strain MJB4 16S ribosomal RNA gene Genome sequencing and assembly.</title>
        <authorList>
            <person name="Kim I."/>
        </authorList>
    </citation>
    <scope>NUCLEOTIDE SEQUENCE</scope>
    <source>
        <strain evidence="2">MJB4</strain>
    </source>
</reference>